<evidence type="ECO:0000259" key="5">
    <source>
        <dbReference type="Pfam" id="PF21070"/>
    </source>
</evidence>
<dbReference type="Pfam" id="PF14331">
    <property type="entry name" value="IcmF-related_N"/>
    <property type="match status" value="1"/>
</dbReference>
<accession>A0A370GY95</accession>
<dbReference type="InterPro" id="IPR027417">
    <property type="entry name" value="P-loop_NTPase"/>
</dbReference>
<dbReference type="InterPro" id="IPR017731">
    <property type="entry name" value="TssM1-like"/>
</dbReference>
<dbReference type="EMBL" id="QQAX01000002">
    <property type="protein sequence ID" value="RDI48627.1"/>
    <property type="molecule type" value="Genomic_DNA"/>
</dbReference>
<evidence type="ECO:0000313" key="6">
    <source>
        <dbReference type="EMBL" id="RDI48627.1"/>
    </source>
</evidence>
<comment type="caution">
    <text evidence="6">The sequence shown here is derived from an EMBL/GenBank/DDBJ whole genome shotgun (WGS) entry which is preliminary data.</text>
</comment>
<dbReference type="SUPFAM" id="SSF52540">
    <property type="entry name" value="P-loop containing nucleoside triphosphate hydrolases"/>
    <property type="match status" value="1"/>
</dbReference>
<feature type="domain" description="Type VI secretion system component TssM1 N-terminal" evidence="4">
    <location>
        <begin position="200"/>
        <end position="432"/>
    </location>
</feature>
<keyword evidence="1" id="KW-1133">Transmembrane helix</keyword>
<dbReference type="AlphaFoldDB" id="A0A370GY95"/>
<dbReference type="InterPro" id="IPR010623">
    <property type="entry name" value="IcmF_C"/>
</dbReference>
<dbReference type="PANTHER" id="PTHR36153">
    <property type="entry name" value="INNER MEMBRANE PROTEIN-RELATED"/>
    <property type="match status" value="1"/>
</dbReference>
<feature type="domain" description="Type VI secretion system component TssM1 helical" evidence="5">
    <location>
        <begin position="897"/>
        <end position="998"/>
    </location>
</feature>
<feature type="transmembrane region" description="Helical" evidence="1">
    <location>
        <begin position="20"/>
        <end position="41"/>
    </location>
</feature>
<proteinExistence type="predicted"/>
<dbReference type="InterPro" id="IPR025743">
    <property type="entry name" value="TssM1_N"/>
</dbReference>
<dbReference type="Pfam" id="PF06744">
    <property type="entry name" value="IcmF_C"/>
    <property type="match status" value="1"/>
</dbReference>
<organism evidence="6 7">
    <name type="scientific">Aquicella lusitana</name>
    <dbReference type="NCBI Taxonomy" id="254246"/>
    <lineage>
        <taxon>Bacteria</taxon>
        <taxon>Pseudomonadati</taxon>
        <taxon>Pseudomonadota</taxon>
        <taxon>Gammaproteobacteria</taxon>
        <taxon>Legionellales</taxon>
        <taxon>Coxiellaceae</taxon>
        <taxon>Aquicella</taxon>
    </lineage>
</organism>
<evidence type="ECO:0000259" key="4">
    <source>
        <dbReference type="Pfam" id="PF14331"/>
    </source>
</evidence>
<reference evidence="6 7" key="1">
    <citation type="submission" date="2018-07" db="EMBL/GenBank/DDBJ databases">
        <title>Genomic Encyclopedia of Type Strains, Phase IV (KMG-IV): sequencing the most valuable type-strain genomes for metagenomic binning, comparative biology and taxonomic classification.</title>
        <authorList>
            <person name="Goeker M."/>
        </authorList>
    </citation>
    <scope>NUCLEOTIDE SEQUENCE [LARGE SCALE GENOMIC DNA]</scope>
    <source>
        <strain evidence="6 7">DSM 16500</strain>
    </source>
</reference>
<dbReference type="Proteomes" id="UP000254720">
    <property type="component" value="Unassembled WGS sequence"/>
</dbReference>
<keyword evidence="7" id="KW-1185">Reference proteome</keyword>
<dbReference type="InterPro" id="IPR053156">
    <property type="entry name" value="T6SS_TssM-like"/>
</dbReference>
<feature type="domain" description="Type VI secretion system IcmF C-terminal" evidence="2">
    <location>
        <begin position="1005"/>
        <end position="1108"/>
    </location>
</feature>
<dbReference type="PANTHER" id="PTHR36153:SF1">
    <property type="entry name" value="TYPE VI SECRETION SYSTEM COMPONENT TSSM1"/>
    <property type="match status" value="1"/>
</dbReference>
<gene>
    <name evidence="6" type="ORF">C8D86_10255</name>
</gene>
<evidence type="ECO:0000313" key="7">
    <source>
        <dbReference type="Proteomes" id="UP000254720"/>
    </source>
</evidence>
<protein>
    <submittedName>
        <fullName evidence="6">Type VI secretion system IcmF/VasK family protein</fullName>
    </submittedName>
</protein>
<evidence type="ECO:0000259" key="2">
    <source>
        <dbReference type="Pfam" id="PF06744"/>
    </source>
</evidence>
<keyword evidence="1" id="KW-0812">Transmembrane</keyword>
<evidence type="ECO:0000256" key="1">
    <source>
        <dbReference type="SAM" id="Phobius"/>
    </source>
</evidence>
<feature type="domain" description="IcmF-related" evidence="3">
    <location>
        <begin position="519"/>
        <end position="789"/>
    </location>
</feature>
<dbReference type="Pfam" id="PF21070">
    <property type="entry name" value="IcmF_helical"/>
    <property type="match status" value="1"/>
</dbReference>
<dbReference type="NCBIfam" id="TIGR03348">
    <property type="entry name" value="VI_IcmF"/>
    <property type="match status" value="1"/>
</dbReference>
<keyword evidence="1" id="KW-0472">Membrane</keyword>
<name>A0A370GY95_9COXI</name>
<dbReference type="InterPro" id="IPR048677">
    <property type="entry name" value="TssM1_hel"/>
</dbReference>
<evidence type="ECO:0000259" key="3">
    <source>
        <dbReference type="Pfam" id="PF06761"/>
    </source>
</evidence>
<dbReference type="Pfam" id="PF06761">
    <property type="entry name" value="IcmF-related"/>
    <property type="match status" value="1"/>
</dbReference>
<dbReference type="InterPro" id="IPR009612">
    <property type="entry name" value="IcmF-rel"/>
</dbReference>
<sequence>MKIRFLTKLTGNDVYLKSLISLGALVLVSAVIWVGGPFFAWKGYFPLAQADKRLYLILFFFLVALLKFLIWDLATPNPLQHADARMRKKLQSLQNRFQGALQFLKKTTVTKQGKLSSLNDLPWYLLIGPSTGGKTSLLLNSKVNFILQRQFQGSDRQIEASENCDWWITRDASIIDVPGKYLSAWSATDNPAKPPYPILWKLFLRLIKKFRGKNGLNGILITLPLPEIMRQNDAKKYHLLLRDLFQRLYELKKIFSQPIPCQVIITKCDLLSGFSEFFSESADDEITQAWGVTLSPPKNGEKIHEQFAQRFNGLIKKLNQQLLWRLHQERNPMARPYIKDFPLQVERLKEFTIDFIKKFDATHLAFSLQGVYLTSSLQTKSEPEINVLDESSNTTQRAVQIFREPLPVSRAYFIKQFLSYGIAPNQRATHTPSAPALPAWKRYGTIAAAVTIITGAAWIMGKDFEQGIKQTYAIQNELSDYRLTIQQFHNPDEHLAQTLKLLDSLHQSAKQIEFKLDLAHLFSFYSQKSQLKAGVAYRQALQTILLPEIKNYLQEYLKNPVNKNIDKIYAVLKAYLMLGDTSHLEAEYVLETLQKILPKSMSEAESSRLIDHATLALHSSPRAVPLDPASVDQTRKFLTGMPSPKLGYIILKNINANTIESEITLGNSPETNPIFVTQQINNPIPLMFTAKVFSNIFSREINLAAEEAVTGNWVLGTISATRDPESISTLADQLRTAYVASYIETWENQLANIDLASPKDLMQVDSVIMNLVSNNSPLLQLLQTVYENTYFEPIISSSQKLQNLGLLLDKSKQTNNLLYEIFSSLQSLHQYVQSVLKADDKKKAAFVIISNRVKNLGTPDAITQLRVVAMKSPEPIKTWLEKISNDTWHLLMQEATRYLDISWQEKVMRAYQAEIANRYPFNMNTEREVELKKFASFFGNPGIVLDFYAHYLQPLIDTSTPDWRWKTTDNGKLPFSDETLRQIQQAVRIHRTFFPNGDNKLLVQFGLQPYKFDKQIKNVKLSISDKQIIDEGTKSKAPHIITWPSHNKLKTTSVQLTLQNQKVIQRNFPGDWGWFKLINQSFESAASRKQMLINLSSNEQSAEYLLFTEGQFNPFLSLNLRHFRLPQRLTEQK</sequence>
<feature type="transmembrane region" description="Helical" evidence="1">
    <location>
        <begin position="53"/>
        <end position="71"/>
    </location>
</feature>